<feature type="region of interest" description="Disordered" evidence="1">
    <location>
        <begin position="165"/>
        <end position="200"/>
    </location>
</feature>
<name>A0ABR1LPJ9_9PEZI</name>
<keyword evidence="3" id="KW-1185">Reference proteome</keyword>
<reference evidence="2 3" key="1">
    <citation type="submission" date="2024-04" db="EMBL/GenBank/DDBJ databases">
        <title>Phyllosticta paracitricarpa is synonymous to the EU quarantine fungus P. citricarpa based on phylogenomic analyses.</title>
        <authorList>
            <consortium name="Lawrence Berkeley National Laboratory"/>
            <person name="Van ingen-buijs V.A."/>
            <person name="Van westerhoven A.C."/>
            <person name="Haridas S."/>
            <person name="Skiadas P."/>
            <person name="Martin F."/>
            <person name="Groenewald J.Z."/>
            <person name="Crous P.W."/>
            <person name="Seidl M.F."/>
        </authorList>
    </citation>
    <scope>NUCLEOTIDE SEQUENCE [LARGE SCALE GENOMIC DNA]</scope>
    <source>
        <strain evidence="2 3">CPC 17464</strain>
    </source>
</reference>
<sequence length="200" mass="22413">MRIKSGWRVCGYLHVRTRSRLVFCGVHHERHHRRRASRREEMALSEGCDGALVLMLHWRPNSNHRDDPAAHLTHAPLLSALVDLPKGRPEGPTSRCARSATADDPSLHLTCALGPRSGSFVHSTSRRRALFSATTHRTDACDRGQAQVLRDPRSRSPFCPTQIAWTGIHPSASDVKRNGPTARKKKSEREKKKKKKEGLG</sequence>
<protein>
    <submittedName>
        <fullName evidence="2">Uncharacterized protein</fullName>
    </submittedName>
</protein>
<proteinExistence type="predicted"/>
<gene>
    <name evidence="2" type="ORF">J3D65DRAFT_628612</name>
</gene>
<evidence type="ECO:0000256" key="1">
    <source>
        <dbReference type="SAM" id="MobiDB-lite"/>
    </source>
</evidence>
<evidence type="ECO:0000313" key="3">
    <source>
        <dbReference type="Proteomes" id="UP001360953"/>
    </source>
</evidence>
<evidence type="ECO:0000313" key="2">
    <source>
        <dbReference type="EMBL" id="KAK7536446.1"/>
    </source>
</evidence>
<comment type="caution">
    <text evidence="2">The sequence shown here is derived from an EMBL/GenBank/DDBJ whole genome shotgun (WGS) entry which is preliminary data.</text>
</comment>
<accession>A0ABR1LPJ9</accession>
<organism evidence="2 3">
    <name type="scientific">Phyllosticta citribraziliensis</name>
    <dbReference type="NCBI Taxonomy" id="989973"/>
    <lineage>
        <taxon>Eukaryota</taxon>
        <taxon>Fungi</taxon>
        <taxon>Dikarya</taxon>
        <taxon>Ascomycota</taxon>
        <taxon>Pezizomycotina</taxon>
        <taxon>Dothideomycetes</taxon>
        <taxon>Dothideomycetes incertae sedis</taxon>
        <taxon>Botryosphaeriales</taxon>
        <taxon>Phyllostictaceae</taxon>
        <taxon>Phyllosticta</taxon>
    </lineage>
</organism>
<dbReference type="EMBL" id="JBBPEH010000007">
    <property type="protein sequence ID" value="KAK7536446.1"/>
    <property type="molecule type" value="Genomic_DNA"/>
</dbReference>
<feature type="compositionally biased region" description="Basic residues" evidence="1">
    <location>
        <begin position="182"/>
        <end position="200"/>
    </location>
</feature>
<dbReference type="Proteomes" id="UP001360953">
    <property type="component" value="Unassembled WGS sequence"/>
</dbReference>
<dbReference type="GeneID" id="92033556"/>
<dbReference type="RefSeq" id="XP_066654862.1">
    <property type="nucleotide sequence ID" value="XM_066800650.1"/>
</dbReference>